<accession>A0A1T4VIG1</accession>
<dbReference type="Proteomes" id="UP000189733">
    <property type="component" value="Unassembled WGS sequence"/>
</dbReference>
<dbReference type="AlphaFoldDB" id="A0A1T4VIG1"/>
<keyword evidence="1" id="KW-1133">Transmembrane helix</keyword>
<sequence>MLIRIIILLICAFAGAGLFQYFGWTLGLSSTPYTIGFIVGAVVGLVSFIKR</sequence>
<keyword evidence="3" id="KW-1185">Reference proteome</keyword>
<feature type="transmembrane region" description="Helical" evidence="1">
    <location>
        <begin position="30"/>
        <end position="49"/>
    </location>
</feature>
<organism evidence="2 3">
    <name type="scientific">Desulfobaculum bizertense DSM 18034</name>
    <dbReference type="NCBI Taxonomy" id="1121442"/>
    <lineage>
        <taxon>Bacteria</taxon>
        <taxon>Pseudomonadati</taxon>
        <taxon>Thermodesulfobacteriota</taxon>
        <taxon>Desulfovibrionia</taxon>
        <taxon>Desulfovibrionales</taxon>
        <taxon>Desulfovibrionaceae</taxon>
        <taxon>Desulfobaculum</taxon>
    </lineage>
</organism>
<keyword evidence="1" id="KW-0812">Transmembrane</keyword>
<keyword evidence="1" id="KW-0472">Membrane</keyword>
<evidence type="ECO:0000313" key="3">
    <source>
        <dbReference type="Proteomes" id="UP000189733"/>
    </source>
</evidence>
<proteinExistence type="predicted"/>
<name>A0A1T4VIG1_9BACT</name>
<dbReference type="RefSeq" id="WP_159445871.1">
    <property type="nucleotide sequence ID" value="NZ_FUYA01000001.1"/>
</dbReference>
<evidence type="ECO:0000313" key="2">
    <source>
        <dbReference type="EMBL" id="SKA64371.1"/>
    </source>
</evidence>
<protein>
    <submittedName>
        <fullName evidence="2">Uncharacterized protein</fullName>
    </submittedName>
</protein>
<evidence type="ECO:0000256" key="1">
    <source>
        <dbReference type="SAM" id="Phobius"/>
    </source>
</evidence>
<dbReference type="EMBL" id="FUYA01000001">
    <property type="protein sequence ID" value="SKA64371.1"/>
    <property type="molecule type" value="Genomic_DNA"/>
</dbReference>
<reference evidence="2 3" key="1">
    <citation type="submission" date="2017-02" db="EMBL/GenBank/DDBJ databases">
        <authorList>
            <person name="Peterson S.W."/>
        </authorList>
    </citation>
    <scope>NUCLEOTIDE SEQUENCE [LARGE SCALE GENOMIC DNA]</scope>
    <source>
        <strain evidence="2 3">DSM 18034</strain>
    </source>
</reference>
<feature type="transmembrane region" description="Helical" evidence="1">
    <location>
        <begin position="5"/>
        <end position="24"/>
    </location>
</feature>
<gene>
    <name evidence="2" type="ORF">SAMN02745702_00319</name>
</gene>